<protein>
    <submittedName>
        <fullName evidence="1">Uncharacterized protein</fullName>
    </submittedName>
</protein>
<reference evidence="1 2" key="1">
    <citation type="journal article" date="2019" name="Philos. Trans. R. Soc. Lond., B, Biol. Sci.">
        <title>Ant behaviour and brain gene expression of defending hosts depend on the ecological success of the intruding social parasite.</title>
        <authorList>
            <person name="Kaur R."/>
            <person name="Stoldt M."/>
            <person name="Jongepier E."/>
            <person name="Feldmeyer B."/>
            <person name="Menzel F."/>
            <person name="Bornberg-Bauer E."/>
            <person name="Foitzik S."/>
        </authorList>
    </citation>
    <scope>NUCLEOTIDE SEQUENCE [LARGE SCALE GENOMIC DNA]</scope>
    <source>
        <tissue evidence="1">Whole body</tissue>
    </source>
</reference>
<organism evidence="1 2">
    <name type="scientific">Temnothorax longispinosus</name>
    <dbReference type="NCBI Taxonomy" id="300112"/>
    <lineage>
        <taxon>Eukaryota</taxon>
        <taxon>Metazoa</taxon>
        <taxon>Ecdysozoa</taxon>
        <taxon>Arthropoda</taxon>
        <taxon>Hexapoda</taxon>
        <taxon>Insecta</taxon>
        <taxon>Pterygota</taxon>
        <taxon>Neoptera</taxon>
        <taxon>Endopterygota</taxon>
        <taxon>Hymenoptera</taxon>
        <taxon>Apocrita</taxon>
        <taxon>Aculeata</taxon>
        <taxon>Formicoidea</taxon>
        <taxon>Formicidae</taxon>
        <taxon>Myrmicinae</taxon>
        <taxon>Temnothorax</taxon>
    </lineage>
</organism>
<gene>
    <name evidence="1" type="ORF">DBV15_09667</name>
</gene>
<accession>A0A4S2L8Z9</accession>
<keyword evidence="2" id="KW-1185">Reference proteome</keyword>
<sequence length="165" mass="18609">MLLAKGGRETWTLKRNAPDEKEKEICTRALPCHTDVSACDVRPAICELTRTSHHVGRYTVERTEAGCWRHVYYFQKVRLAGGAARRYTVSVAYHDCITQPSIVAAPFATPILSLSDERSHAARPFLARFKCRRYSRGAAAEEDKGSWSGSCQGFYRAEEVDANFY</sequence>
<comment type="caution">
    <text evidence="1">The sequence shown here is derived from an EMBL/GenBank/DDBJ whole genome shotgun (WGS) entry which is preliminary data.</text>
</comment>
<dbReference type="Proteomes" id="UP000310200">
    <property type="component" value="Unassembled WGS sequence"/>
</dbReference>
<proteinExistence type="predicted"/>
<dbReference type="EMBL" id="QBLH01000237">
    <property type="protein sequence ID" value="TGZ57029.1"/>
    <property type="molecule type" value="Genomic_DNA"/>
</dbReference>
<evidence type="ECO:0000313" key="2">
    <source>
        <dbReference type="Proteomes" id="UP000310200"/>
    </source>
</evidence>
<name>A0A4S2L8Z9_9HYME</name>
<dbReference type="AlphaFoldDB" id="A0A4S2L8Z9"/>
<evidence type="ECO:0000313" key="1">
    <source>
        <dbReference type="EMBL" id="TGZ57029.1"/>
    </source>
</evidence>